<accession>A0ABS8CPI2</accession>
<reference evidence="3 4" key="1">
    <citation type="submission" date="2020-07" db="EMBL/GenBank/DDBJ databases">
        <title>Pseudogemmobacter sp. nov., isolated from poultry manure in Taiwan.</title>
        <authorList>
            <person name="Lin S.-Y."/>
            <person name="Tang Y.-S."/>
            <person name="Young C.-C."/>
        </authorList>
    </citation>
    <scope>NUCLEOTIDE SEQUENCE [LARGE SCALE GENOMIC DNA]</scope>
    <source>
        <strain evidence="3 4">CC-YST710</strain>
    </source>
</reference>
<dbReference type="PANTHER" id="PTHR34219">
    <property type="entry name" value="IRON-REGULATED INNER MEMBRANE PROTEIN-RELATED"/>
    <property type="match status" value="1"/>
</dbReference>
<evidence type="ECO:0000259" key="2">
    <source>
        <dbReference type="Pfam" id="PF03413"/>
    </source>
</evidence>
<feature type="transmembrane region" description="Helical" evidence="1">
    <location>
        <begin position="200"/>
        <end position="221"/>
    </location>
</feature>
<feature type="transmembrane region" description="Helical" evidence="1">
    <location>
        <begin position="417"/>
        <end position="444"/>
    </location>
</feature>
<keyword evidence="1" id="KW-1133">Transmembrane helix</keyword>
<feature type="transmembrane region" description="Helical" evidence="1">
    <location>
        <begin position="159"/>
        <end position="180"/>
    </location>
</feature>
<keyword evidence="1" id="KW-0472">Membrane</keyword>
<keyword evidence="1" id="KW-0812">Transmembrane</keyword>
<dbReference type="Pfam" id="PF03929">
    <property type="entry name" value="PepSY_TM"/>
    <property type="match status" value="1"/>
</dbReference>
<name>A0ABS8CPI2_9RHOB</name>
<dbReference type="InterPro" id="IPR025711">
    <property type="entry name" value="PepSY"/>
</dbReference>
<gene>
    <name evidence="3" type="ORF">H0485_15025</name>
</gene>
<dbReference type="InterPro" id="IPR005625">
    <property type="entry name" value="PepSY-ass_TM"/>
</dbReference>
<feature type="transmembrane region" description="Helical" evidence="1">
    <location>
        <begin position="376"/>
        <end position="397"/>
    </location>
</feature>
<organism evidence="3 4">
    <name type="scientific">Pseudogemmobacter faecipullorum</name>
    <dbReference type="NCBI Taxonomy" id="2755041"/>
    <lineage>
        <taxon>Bacteria</taxon>
        <taxon>Pseudomonadati</taxon>
        <taxon>Pseudomonadota</taxon>
        <taxon>Alphaproteobacteria</taxon>
        <taxon>Rhodobacterales</taxon>
        <taxon>Paracoccaceae</taxon>
        <taxon>Pseudogemmobacter</taxon>
    </lineage>
</organism>
<dbReference type="RefSeq" id="WP_226936775.1">
    <property type="nucleotide sequence ID" value="NZ_JACDXX010000014.1"/>
</dbReference>
<evidence type="ECO:0000256" key="1">
    <source>
        <dbReference type="SAM" id="Phobius"/>
    </source>
</evidence>
<evidence type="ECO:0000313" key="4">
    <source>
        <dbReference type="Proteomes" id="UP001198571"/>
    </source>
</evidence>
<feature type="transmembrane region" description="Helical" evidence="1">
    <location>
        <begin position="30"/>
        <end position="54"/>
    </location>
</feature>
<sequence>MSTETNGAALPKAVARHAQASDLYRAVWRWHFYAGLLILPFMITLSVTGAIYLFKDEVDRFVHAGFMQIDPVATHRLAPSEIIAAALSAQPGRAIKYTDPADDTLSTEVTVQPDSGGRMAVYVNQYTGAVLEARPDRSTFSWTLRYLHSFRYFGATPRMMIEIVGGWSILLVLTGIWLWWPRGRREGVLSVRGPVRRRVFWRDSHAVTGIFTAGFIVFLAVTGMPWSSVWGAKVNEWANGSNFGYPAGLRTEVPMSDEHLDHIAKTSWSLEQARIPQTAAPAPGMTPIGLDAAVDSFTRLGLHRGFSVALPQTATGVYSGSVYPDDLSQQRVVHLDQYSGRPLIDMSYGDYGPLGRWLEFGINTHMGQSFGLLNQILLLLACLGIVFLAVSAAVMWWKRRPSGRLGVPPLPSDRKVFCGLFAILGIGGVIFPLTGASLVVMVLLDWIWQKTRPALAPSV</sequence>
<feature type="domain" description="PepSY" evidence="2">
    <location>
        <begin position="77"/>
        <end position="133"/>
    </location>
</feature>
<comment type="caution">
    <text evidence="3">The sequence shown here is derived from an EMBL/GenBank/DDBJ whole genome shotgun (WGS) entry which is preliminary data.</text>
</comment>
<protein>
    <submittedName>
        <fullName evidence="3">PepSY domain-containing protein</fullName>
    </submittedName>
</protein>
<evidence type="ECO:0000313" key="3">
    <source>
        <dbReference type="EMBL" id="MCB5411304.1"/>
    </source>
</evidence>
<dbReference type="Proteomes" id="UP001198571">
    <property type="component" value="Unassembled WGS sequence"/>
</dbReference>
<keyword evidence="4" id="KW-1185">Reference proteome</keyword>
<dbReference type="Pfam" id="PF03413">
    <property type="entry name" value="PepSY"/>
    <property type="match status" value="1"/>
</dbReference>
<dbReference type="EMBL" id="JACDXX010000014">
    <property type="protein sequence ID" value="MCB5411304.1"/>
    <property type="molecule type" value="Genomic_DNA"/>
</dbReference>
<proteinExistence type="predicted"/>
<dbReference type="PANTHER" id="PTHR34219:SF1">
    <property type="entry name" value="PEPSY DOMAIN-CONTAINING PROTEIN"/>
    <property type="match status" value="1"/>
</dbReference>